<dbReference type="RefSeq" id="WP_068865245.1">
    <property type="nucleotide sequence ID" value="NZ_LZYB01000006.1"/>
</dbReference>
<feature type="transmembrane region" description="Helical" evidence="3">
    <location>
        <begin position="80"/>
        <end position="103"/>
    </location>
</feature>
<keyword evidence="3" id="KW-0812">Transmembrane</keyword>
<keyword evidence="3" id="KW-0472">Membrane</keyword>
<evidence type="ECO:0000313" key="5">
    <source>
        <dbReference type="Proteomes" id="UP000092484"/>
    </source>
</evidence>
<dbReference type="PATRIC" id="fig|1300349.4.peg.2348"/>
<dbReference type="Pfam" id="PF01066">
    <property type="entry name" value="CDP-OH_P_transf"/>
    <property type="match status" value="1"/>
</dbReference>
<dbReference type="InterPro" id="IPR048254">
    <property type="entry name" value="CDP_ALCOHOL_P_TRANSF_CS"/>
</dbReference>
<comment type="caution">
    <text evidence="4">The sequence shown here is derived from an EMBL/GenBank/DDBJ whole genome shotgun (WGS) entry which is preliminary data.</text>
</comment>
<feature type="transmembrane region" description="Helical" evidence="3">
    <location>
        <begin position="36"/>
        <end position="59"/>
    </location>
</feature>
<dbReference type="EMBL" id="LZYB01000006">
    <property type="protein sequence ID" value="OBV10396.1"/>
    <property type="molecule type" value="Genomic_DNA"/>
</dbReference>
<evidence type="ECO:0000256" key="1">
    <source>
        <dbReference type="ARBA" id="ARBA00022679"/>
    </source>
</evidence>
<evidence type="ECO:0000313" key="4">
    <source>
        <dbReference type="EMBL" id="OBV10396.1"/>
    </source>
</evidence>
<evidence type="ECO:0000256" key="3">
    <source>
        <dbReference type="SAM" id="Phobius"/>
    </source>
</evidence>
<proteinExistence type="inferred from homology"/>
<comment type="similarity">
    <text evidence="2">Belongs to the CDP-alcohol phosphatidyltransferase class-I family.</text>
</comment>
<sequence>MLDARLRPLIDPPLNRVGRVLAGLGVTANGLTFTGLALGLAGAGAIAFGHVGWGLALIIANRLLDGLDGAVARVRGPSDLGGYFDIVADFAFYVSVPLGFGILAPANSVPALVLVASFVLTGVSFLAFAVIAAKRGTTTEAHGRKSFFYSTGIAEGTETIAVFIAMCLFPAWFAVLAYGYAALCALTVLQRSVVAVSVFRD</sequence>
<gene>
    <name evidence="4" type="ORF">I603_2358</name>
</gene>
<dbReference type="GO" id="GO:0016020">
    <property type="term" value="C:membrane"/>
    <property type="evidence" value="ECO:0007669"/>
    <property type="project" value="InterPro"/>
</dbReference>
<dbReference type="Proteomes" id="UP000092484">
    <property type="component" value="Unassembled WGS sequence"/>
</dbReference>
<dbReference type="Gene3D" id="1.20.120.1760">
    <property type="match status" value="1"/>
</dbReference>
<dbReference type="AlphaFoldDB" id="A0A1A7BF74"/>
<evidence type="ECO:0000256" key="2">
    <source>
        <dbReference type="RuleBase" id="RU003750"/>
    </source>
</evidence>
<keyword evidence="1 2" id="KW-0808">Transferase</keyword>
<protein>
    <submittedName>
        <fullName evidence="4">Phosphatidylglycerophosphate synthase</fullName>
    </submittedName>
</protein>
<feature type="transmembrane region" description="Helical" evidence="3">
    <location>
        <begin position="109"/>
        <end position="132"/>
    </location>
</feature>
<dbReference type="InterPro" id="IPR043130">
    <property type="entry name" value="CDP-OH_PTrfase_TM_dom"/>
</dbReference>
<dbReference type="GO" id="GO:0008654">
    <property type="term" value="P:phospholipid biosynthetic process"/>
    <property type="evidence" value="ECO:0007669"/>
    <property type="project" value="InterPro"/>
</dbReference>
<dbReference type="PROSITE" id="PS00379">
    <property type="entry name" value="CDP_ALCOHOL_P_TRANSF"/>
    <property type="match status" value="1"/>
</dbReference>
<dbReference type="InterPro" id="IPR000462">
    <property type="entry name" value="CDP-OH_P_trans"/>
</dbReference>
<dbReference type="GO" id="GO:0016780">
    <property type="term" value="F:phosphotransferase activity, for other substituted phosphate groups"/>
    <property type="evidence" value="ECO:0007669"/>
    <property type="project" value="InterPro"/>
</dbReference>
<dbReference type="STRING" id="1300349.I603_2358"/>
<reference evidence="4 5" key="1">
    <citation type="submission" date="2016-06" db="EMBL/GenBank/DDBJ databases">
        <title>Genome sequence of Porphyrobacter dokdonensis DSW-74.</title>
        <authorList>
            <person name="Kim J.F."/>
            <person name="Song J.Y."/>
        </authorList>
    </citation>
    <scope>NUCLEOTIDE SEQUENCE [LARGE SCALE GENOMIC DNA]</scope>
    <source>
        <strain evidence="4 5">DSW-74</strain>
    </source>
</reference>
<keyword evidence="3" id="KW-1133">Transmembrane helix</keyword>
<feature type="transmembrane region" description="Helical" evidence="3">
    <location>
        <begin position="153"/>
        <end position="173"/>
    </location>
</feature>
<accession>A0A1A7BF74</accession>
<keyword evidence="5" id="KW-1185">Reference proteome</keyword>
<organism evidence="4 5">
    <name type="scientific">Erythrobacter dokdonensis DSW-74</name>
    <dbReference type="NCBI Taxonomy" id="1300349"/>
    <lineage>
        <taxon>Bacteria</taxon>
        <taxon>Pseudomonadati</taxon>
        <taxon>Pseudomonadota</taxon>
        <taxon>Alphaproteobacteria</taxon>
        <taxon>Sphingomonadales</taxon>
        <taxon>Erythrobacteraceae</taxon>
        <taxon>Erythrobacter/Porphyrobacter group</taxon>
        <taxon>Erythrobacter</taxon>
    </lineage>
</organism>
<name>A0A1A7BF74_9SPHN</name>